<dbReference type="InterPro" id="IPR031325">
    <property type="entry name" value="RHS_repeat"/>
</dbReference>
<dbReference type="Proteomes" id="UP000310016">
    <property type="component" value="Unassembled WGS sequence"/>
</dbReference>
<dbReference type="RefSeq" id="WP_136774235.1">
    <property type="nucleotide sequence ID" value="NZ_SUMF01000021.1"/>
</dbReference>
<evidence type="ECO:0000259" key="2">
    <source>
        <dbReference type="Pfam" id="PF20148"/>
    </source>
</evidence>
<gene>
    <name evidence="3" type="ORF">FAZ21_14880</name>
</gene>
<dbReference type="AlphaFoldDB" id="A0A4U0PMG0"/>
<dbReference type="OrthoDB" id="8578052at2"/>
<dbReference type="PANTHER" id="PTHR32305:SF15">
    <property type="entry name" value="PROTEIN RHSA-RELATED"/>
    <property type="match status" value="1"/>
</dbReference>
<dbReference type="SUPFAM" id="SSF57184">
    <property type="entry name" value="Growth factor receptor domain"/>
    <property type="match status" value="1"/>
</dbReference>
<evidence type="ECO:0000313" key="3">
    <source>
        <dbReference type="EMBL" id="TJZ69346.1"/>
    </source>
</evidence>
<proteinExistence type="predicted"/>
<dbReference type="InterPro" id="IPR045351">
    <property type="entry name" value="DUF6531"/>
</dbReference>
<feature type="non-terminal residue" evidence="3">
    <location>
        <position position="574"/>
    </location>
</feature>
<dbReference type="InterPro" id="IPR009030">
    <property type="entry name" value="Growth_fac_rcpt_cys_sf"/>
</dbReference>
<name>A0A4U0PMG0_9NEIS</name>
<reference evidence="3 4" key="1">
    <citation type="submission" date="2019-04" db="EMBL/GenBank/DDBJ databases">
        <title>Chitiniphilus eburnea sp. nov., a novel chitinolytic bacterium isolated from aquaculture sludge.</title>
        <authorList>
            <person name="Sheng M."/>
        </authorList>
    </citation>
    <scope>NUCLEOTIDE SEQUENCE [LARGE SCALE GENOMIC DNA]</scope>
    <source>
        <strain evidence="3 4">HX-2-15</strain>
    </source>
</reference>
<accession>A0A4U0PMG0</accession>
<dbReference type="InterPro" id="IPR050708">
    <property type="entry name" value="T6SS_VgrG/RHS"/>
</dbReference>
<evidence type="ECO:0000313" key="4">
    <source>
        <dbReference type="Proteomes" id="UP000310016"/>
    </source>
</evidence>
<feature type="domain" description="DUF6531" evidence="2">
    <location>
        <begin position="189"/>
        <end position="240"/>
    </location>
</feature>
<protein>
    <submittedName>
        <fullName evidence="3">RHS repeat protein</fullName>
    </submittedName>
</protein>
<feature type="chain" id="PRO_5020447690" evidence="1">
    <location>
        <begin position="25"/>
        <end position="574"/>
    </location>
</feature>
<dbReference type="Gene3D" id="2.180.10.10">
    <property type="entry name" value="RHS repeat-associated core"/>
    <property type="match status" value="1"/>
</dbReference>
<comment type="caution">
    <text evidence="3">The sequence shown here is derived from an EMBL/GenBank/DDBJ whole genome shotgun (WGS) entry which is preliminary data.</text>
</comment>
<organism evidence="3 4">
    <name type="scientific">Chitiniphilus eburneus</name>
    <dbReference type="NCBI Taxonomy" id="2571148"/>
    <lineage>
        <taxon>Bacteria</taxon>
        <taxon>Pseudomonadati</taxon>
        <taxon>Pseudomonadota</taxon>
        <taxon>Betaproteobacteria</taxon>
        <taxon>Neisseriales</taxon>
        <taxon>Chitinibacteraceae</taxon>
        <taxon>Chitiniphilus</taxon>
    </lineage>
</organism>
<keyword evidence="1" id="KW-0732">Signal</keyword>
<dbReference type="EMBL" id="SUMF01000021">
    <property type="protein sequence ID" value="TJZ69346.1"/>
    <property type="molecule type" value="Genomic_DNA"/>
</dbReference>
<dbReference type="PANTHER" id="PTHR32305">
    <property type="match status" value="1"/>
</dbReference>
<sequence length="574" mass="62657">MKNIKYYKVLIFSVFALISNLSFAEAERIEPGWLGFNSVVVSSPEAAKQTLIPNIELYNPQYPCYLSDWIFSLTKVDTYRNTATWVGARTSQTCIHSGNFSYQASCQAAHTGGIRSLSIKGDGNSAWCECPADYYLGQASNQCRPMCNEGSYLSLAKGGCSPLTPCSTYPCTGPYTADPDLGAPDVCSGNPINTAMGNKYQIENDIASRKGLRFDRYYNSYDSRNVGIGGGWRHSFVRKIVPVYQTHFNPPPRNDIDPDWIVKLVGETVAYYLAERDDGKSFAFSLSGAAMGAPMKEGFSMRISPDGFELSNGTQVERYNGKGALLSVEDGNYLKTTIQYGSDGKIFQVSNDRGEVLVFQYLRGRLGSIDKDGEAVNFEYNSLGGLAKVLYADGSSRRYTYGTGRQSFLLKSLIDESGTVFAAWTYDGQLRAISSEHAQGVGRVTLTYGVDGTLRWTDEKDPLGTTRRYTFKTMVGASLPVGNSQPGGAGCNAANSALTYDANGNVSTRSDFNGISTTYVYDLSRNLETSRTEAAGTPQARTIATTWHPTLRLPASITEPGRSTTFTYDANGNL</sequence>
<dbReference type="Pfam" id="PF05593">
    <property type="entry name" value="RHS_repeat"/>
    <property type="match status" value="1"/>
</dbReference>
<evidence type="ECO:0000256" key="1">
    <source>
        <dbReference type="SAM" id="SignalP"/>
    </source>
</evidence>
<keyword evidence="4" id="KW-1185">Reference proteome</keyword>
<feature type="signal peptide" evidence="1">
    <location>
        <begin position="1"/>
        <end position="24"/>
    </location>
</feature>
<dbReference type="Pfam" id="PF20148">
    <property type="entry name" value="DUF6531"/>
    <property type="match status" value="1"/>
</dbReference>